<accession>A0ABR8ES89</accession>
<dbReference type="EMBL" id="JACJTE010000007">
    <property type="protein sequence ID" value="MBD2560810.1"/>
    <property type="molecule type" value="Genomic_DNA"/>
</dbReference>
<dbReference type="Proteomes" id="UP000604661">
    <property type="component" value="Unassembled WGS sequence"/>
</dbReference>
<organism evidence="1 2">
    <name type="scientific">Nostoc linckia FACHB-391</name>
    <dbReference type="NCBI Taxonomy" id="2692906"/>
    <lineage>
        <taxon>Bacteria</taxon>
        <taxon>Bacillati</taxon>
        <taxon>Cyanobacteriota</taxon>
        <taxon>Cyanophyceae</taxon>
        <taxon>Nostocales</taxon>
        <taxon>Nostocaceae</taxon>
        <taxon>Nostoc</taxon>
    </lineage>
</organism>
<proteinExistence type="predicted"/>
<evidence type="ECO:0000313" key="2">
    <source>
        <dbReference type="Proteomes" id="UP000604661"/>
    </source>
</evidence>
<evidence type="ECO:0000313" key="1">
    <source>
        <dbReference type="EMBL" id="MBD2560810.1"/>
    </source>
</evidence>
<protein>
    <submittedName>
        <fullName evidence="1">Uncharacterized protein</fullName>
    </submittedName>
</protein>
<gene>
    <name evidence="1" type="ORF">H6G95_09300</name>
</gene>
<name>A0ABR8ES89_NOSLI</name>
<comment type="caution">
    <text evidence="1">The sequence shown here is derived from an EMBL/GenBank/DDBJ whole genome shotgun (WGS) entry which is preliminary data.</text>
</comment>
<reference evidence="1 2" key="1">
    <citation type="journal article" date="2020" name="ISME J.">
        <title>Comparative genomics reveals insights into cyanobacterial evolution and habitat adaptation.</title>
        <authorList>
            <person name="Chen M.Y."/>
            <person name="Teng W.K."/>
            <person name="Zhao L."/>
            <person name="Hu C.X."/>
            <person name="Zhou Y.K."/>
            <person name="Han B.P."/>
            <person name="Song L.R."/>
            <person name="Shu W.S."/>
        </authorList>
    </citation>
    <scope>NUCLEOTIDE SEQUENCE [LARGE SCALE GENOMIC DNA]</scope>
    <source>
        <strain evidence="1 2">FACHB-391</strain>
    </source>
</reference>
<keyword evidence="2" id="KW-1185">Reference proteome</keyword>
<sequence length="239" mass="27847">MVDAFYGYGNYQGNYWFIGMEEAGGDFNEINNRIKKWSEREQKEIEDIAEYHEAIGYGASFKLGAKLDVPVWRTLIRIILSAKGKDNIDLEDIRKYQIEELGRKDKETCLLELLPLPSPSLKHWIYGEYSKLTFLSNRDTYENYCLEKRINHISQRIKEHQPKAVVFYGVGYEPSWRRITEKIKDVEFSRTSEGFLICRNSQTVFVITKHPVSIGVTSEYFHNIGRSIATKIAEKPLFA</sequence>